<gene>
    <name evidence="6" type="ORF">GCM10023092_07170</name>
</gene>
<accession>A0ABP8MK22</accession>
<dbReference type="SUPFAM" id="SSF103088">
    <property type="entry name" value="OmpA-like"/>
    <property type="match status" value="1"/>
</dbReference>
<evidence type="ECO:0000313" key="7">
    <source>
        <dbReference type="Proteomes" id="UP001501410"/>
    </source>
</evidence>
<organism evidence="6 7">
    <name type="scientific">Rurimicrobium arvi</name>
    <dbReference type="NCBI Taxonomy" id="2049916"/>
    <lineage>
        <taxon>Bacteria</taxon>
        <taxon>Pseudomonadati</taxon>
        <taxon>Bacteroidota</taxon>
        <taxon>Chitinophagia</taxon>
        <taxon>Chitinophagales</taxon>
        <taxon>Chitinophagaceae</taxon>
        <taxon>Rurimicrobium</taxon>
    </lineage>
</organism>
<proteinExistence type="predicted"/>
<dbReference type="InterPro" id="IPR006665">
    <property type="entry name" value="OmpA-like"/>
</dbReference>
<evidence type="ECO:0000313" key="6">
    <source>
        <dbReference type="EMBL" id="GAA4450733.1"/>
    </source>
</evidence>
<dbReference type="PROSITE" id="PS51123">
    <property type="entry name" value="OMPA_2"/>
    <property type="match status" value="1"/>
</dbReference>
<evidence type="ECO:0000256" key="4">
    <source>
        <dbReference type="PROSITE-ProRule" id="PRU00473"/>
    </source>
</evidence>
<keyword evidence="2 4" id="KW-0472">Membrane</keyword>
<comment type="caution">
    <text evidence="6">The sequence shown here is derived from an EMBL/GenBank/DDBJ whole genome shotgun (WGS) entry which is preliminary data.</text>
</comment>
<sequence>MKLFYSLLFGGLLIMSCRTAEQQKKAYMRHTFHAIKKALDNAEVSSLSDSVRVIFPSNIMFGFDSAIIKAELQPSLHRFAKAINKFDKTAVLISGYTDNIGDDSYNERLSAQRADTAKSALIRNAVDPVRISTWGMGKRHPVADNATEEGRAKNRRVEFIILYEAKK</sequence>
<dbReference type="InterPro" id="IPR050330">
    <property type="entry name" value="Bact_OuterMem_StrucFunc"/>
</dbReference>
<keyword evidence="7" id="KW-1185">Reference proteome</keyword>
<dbReference type="Pfam" id="PF00691">
    <property type="entry name" value="OmpA"/>
    <property type="match status" value="1"/>
</dbReference>
<evidence type="ECO:0000259" key="5">
    <source>
        <dbReference type="PROSITE" id="PS51123"/>
    </source>
</evidence>
<dbReference type="PANTHER" id="PTHR30329:SF21">
    <property type="entry name" value="LIPOPROTEIN YIAD-RELATED"/>
    <property type="match status" value="1"/>
</dbReference>
<protein>
    <recommendedName>
        <fullName evidence="5">OmpA-like domain-containing protein</fullName>
    </recommendedName>
</protein>
<keyword evidence="3" id="KW-0998">Cell outer membrane</keyword>
<evidence type="ECO:0000256" key="3">
    <source>
        <dbReference type="ARBA" id="ARBA00023237"/>
    </source>
</evidence>
<dbReference type="CDD" id="cd07185">
    <property type="entry name" value="OmpA_C-like"/>
    <property type="match status" value="1"/>
</dbReference>
<dbReference type="InterPro" id="IPR036737">
    <property type="entry name" value="OmpA-like_sf"/>
</dbReference>
<evidence type="ECO:0000256" key="1">
    <source>
        <dbReference type="ARBA" id="ARBA00004442"/>
    </source>
</evidence>
<evidence type="ECO:0000256" key="2">
    <source>
        <dbReference type="ARBA" id="ARBA00023136"/>
    </source>
</evidence>
<dbReference type="PROSITE" id="PS51257">
    <property type="entry name" value="PROKAR_LIPOPROTEIN"/>
    <property type="match status" value="1"/>
</dbReference>
<dbReference type="InterPro" id="IPR006664">
    <property type="entry name" value="OMP_bac"/>
</dbReference>
<feature type="domain" description="OmpA-like" evidence="5">
    <location>
        <begin position="48"/>
        <end position="165"/>
    </location>
</feature>
<dbReference type="RefSeq" id="WP_344822764.1">
    <property type="nucleotide sequence ID" value="NZ_BAABEZ010000004.1"/>
</dbReference>
<dbReference type="Proteomes" id="UP001501410">
    <property type="component" value="Unassembled WGS sequence"/>
</dbReference>
<dbReference type="PANTHER" id="PTHR30329">
    <property type="entry name" value="STATOR ELEMENT OF FLAGELLAR MOTOR COMPLEX"/>
    <property type="match status" value="1"/>
</dbReference>
<dbReference type="PRINTS" id="PR01021">
    <property type="entry name" value="OMPADOMAIN"/>
</dbReference>
<dbReference type="EMBL" id="BAABEZ010000004">
    <property type="protein sequence ID" value="GAA4450733.1"/>
    <property type="molecule type" value="Genomic_DNA"/>
</dbReference>
<name>A0ABP8MK22_9BACT</name>
<comment type="subcellular location">
    <subcellularLocation>
        <location evidence="1">Cell outer membrane</location>
    </subcellularLocation>
</comment>
<dbReference type="Gene3D" id="3.30.1330.60">
    <property type="entry name" value="OmpA-like domain"/>
    <property type="match status" value="1"/>
</dbReference>
<reference evidence="7" key="1">
    <citation type="journal article" date="2019" name="Int. J. Syst. Evol. Microbiol.">
        <title>The Global Catalogue of Microorganisms (GCM) 10K type strain sequencing project: providing services to taxonomists for standard genome sequencing and annotation.</title>
        <authorList>
            <consortium name="The Broad Institute Genomics Platform"/>
            <consortium name="The Broad Institute Genome Sequencing Center for Infectious Disease"/>
            <person name="Wu L."/>
            <person name="Ma J."/>
        </authorList>
    </citation>
    <scope>NUCLEOTIDE SEQUENCE [LARGE SCALE GENOMIC DNA]</scope>
    <source>
        <strain evidence="7">JCM 31921</strain>
    </source>
</reference>